<name>A0A1T5H8G5_9BACT</name>
<evidence type="ECO:0000256" key="7">
    <source>
        <dbReference type="PROSITE-ProRule" id="PRU00169"/>
    </source>
</evidence>
<sequence length="721" mass="81893">MGISILIYDSMVSILKCPLFNFEMLLGVMFLNDTMAAESLNQLKQSISIALIVLGVAMAVFLIINFRNNMKRRNTPSGIVSAPPLEPSGQFNQLNFSILDHHPTPTAICRNDGIIEYVNQNFSKAFGSTPTNMIRLLLFNILPGHISTALSYTLEENKSISGETSSGFFSPNTKTRYKVRWQISDAKKNENNRLIITLEAVPKVEFIDQKENEGIGIIKEILDNAPQAIFIEDESGVILEVNDAACSLHGLSRDEMIGRVITELSPDDFRKEITQKHQLLSEHDGVKFKSVAYPGHGVPKPIEIHVNRINYMGKKALLFIITDLSEQIERKKELDEYKIKADESDRLKSSFLSNLSHEVRTPLNSIMGFAELLAEPEINENERKEFIQLIRQSGKELLNQINSMIDFAKIEAGLIHLKTDICNLEILFHHLHDFAHDILKNNDKLKLFFDLPRDLIKNSIASDRHRLKQILEILMSNSLKYTDEGVIEVGVKIKAPQLYEFYVRDSGLGIPEGKHRQIFENFRQGNDGNSREYSGMGIGLSIASRLIQFMGGHQWVISEPGKGSEFRFVIPDLLYPQGSPFMQVSCGPTTMLKKVMIIAPTEELFLDLCNDSKPFNYQILWAQNALEIKAMLLSNNIRFILIDLDHLPFWQELLPRIKSIENKVQMIAITDHLDYKRRERLKSMGFHDAVKTPINIPILLNLLEKNELSAIYSLTSSINQN</sequence>
<dbReference type="KEGG" id="asx:CDL62_17660"/>
<dbReference type="Proteomes" id="UP000191055">
    <property type="component" value="Unassembled WGS sequence"/>
</dbReference>
<evidence type="ECO:0000259" key="9">
    <source>
        <dbReference type="PROSITE" id="PS50109"/>
    </source>
</evidence>
<dbReference type="PRINTS" id="PR00344">
    <property type="entry name" value="BCTRLSENSOR"/>
</dbReference>
<dbReference type="Pfam" id="PF13426">
    <property type="entry name" value="PAS_9"/>
    <property type="match status" value="1"/>
</dbReference>
<keyword evidence="8" id="KW-1133">Transmembrane helix</keyword>
<evidence type="ECO:0000256" key="3">
    <source>
        <dbReference type="ARBA" id="ARBA00022553"/>
    </source>
</evidence>
<dbReference type="Gene3D" id="3.40.50.2300">
    <property type="match status" value="1"/>
</dbReference>
<dbReference type="InterPro" id="IPR036890">
    <property type="entry name" value="HATPase_C_sf"/>
</dbReference>
<feature type="transmembrane region" description="Helical" evidence="8">
    <location>
        <begin position="12"/>
        <end position="31"/>
    </location>
</feature>
<dbReference type="SMART" id="SM00387">
    <property type="entry name" value="HATPase_c"/>
    <property type="match status" value="1"/>
</dbReference>
<protein>
    <recommendedName>
        <fullName evidence="2">histidine kinase</fullName>
        <ecNumber evidence="2">2.7.13.3</ecNumber>
    </recommendedName>
</protein>
<proteinExistence type="predicted"/>
<dbReference type="RefSeq" id="WP_079557857.1">
    <property type="nucleotide sequence ID" value="NZ_CP021904.1"/>
</dbReference>
<dbReference type="CDD" id="cd00082">
    <property type="entry name" value="HisKA"/>
    <property type="match status" value="1"/>
</dbReference>
<dbReference type="PROSITE" id="PS50109">
    <property type="entry name" value="HIS_KIN"/>
    <property type="match status" value="1"/>
</dbReference>
<keyword evidence="5" id="KW-0418">Kinase</keyword>
<dbReference type="PROSITE" id="PS50112">
    <property type="entry name" value="PAS"/>
    <property type="match status" value="1"/>
</dbReference>
<dbReference type="InterPro" id="IPR001789">
    <property type="entry name" value="Sig_transdc_resp-reg_receiver"/>
</dbReference>
<keyword evidence="13" id="KW-1185">Reference proteome</keyword>
<dbReference type="InterPro" id="IPR036097">
    <property type="entry name" value="HisK_dim/P_sf"/>
</dbReference>
<keyword evidence="8" id="KW-0812">Transmembrane</keyword>
<keyword evidence="6" id="KW-0902">Two-component regulatory system</keyword>
<dbReference type="Gene3D" id="3.30.565.10">
    <property type="entry name" value="Histidine kinase-like ATPase, C-terminal domain"/>
    <property type="match status" value="1"/>
</dbReference>
<evidence type="ECO:0000256" key="2">
    <source>
        <dbReference type="ARBA" id="ARBA00012438"/>
    </source>
</evidence>
<dbReference type="AlphaFoldDB" id="A0A1T5H8G5"/>
<dbReference type="SMART" id="SM00388">
    <property type="entry name" value="HisKA"/>
    <property type="match status" value="1"/>
</dbReference>
<evidence type="ECO:0000256" key="8">
    <source>
        <dbReference type="SAM" id="Phobius"/>
    </source>
</evidence>
<evidence type="ECO:0000259" key="11">
    <source>
        <dbReference type="PROSITE" id="PS50112"/>
    </source>
</evidence>
<reference evidence="12 13" key="1">
    <citation type="submission" date="2017-02" db="EMBL/GenBank/DDBJ databases">
        <authorList>
            <person name="Peterson S.W."/>
        </authorList>
    </citation>
    <scope>NUCLEOTIDE SEQUENCE [LARGE SCALE GENOMIC DNA]</scope>
    <source>
        <strain evidence="12 13">DSM 24412</strain>
    </source>
</reference>
<dbReference type="Pfam" id="PF02518">
    <property type="entry name" value="HATPase_c"/>
    <property type="match status" value="1"/>
</dbReference>
<dbReference type="InterPro" id="IPR013767">
    <property type="entry name" value="PAS_fold"/>
</dbReference>
<feature type="transmembrane region" description="Helical" evidence="8">
    <location>
        <begin position="43"/>
        <end position="64"/>
    </location>
</feature>
<keyword evidence="8" id="KW-0472">Membrane</keyword>
<dbReference type="InterPro" id="IPR004358">
    <property type="entry name" value="Sig_transdc_His_kin-like_C"/>
</dbReference>
<dbReference type="PANTHER" id="PTHR43711:SF31">
    <property type="entry name" value="HISTIDINE KINASE"/>
    <property type="match status" value="1"/>
</dbReference>
<dbReference type="PROSITE" id="PS50110">
    <property type="entry name" value="RESPONSE_REGULATORY"/>
    <property type="match status" value="1"/>
</dbReference>
<dbReference type="SUPFAM" id="SSF52172">
    <property type="entry name" value="CheY-like"/>
    <property type="match status" value="1"/>
</dbReference>
<evidence type="ECO:0000313" key="12">
    <source>
        <dbReference type="EMBL" id="SKC16850.1"/>
    </source>
</evidence>
<dbReference type="Gene3D" id="3.30.450.20">
    <property type="entry name" value="PAS domain"/>
    <property type="match status" value="1"/>
</dbReference>
<evidence type="ECO:0000256" key="5">
    <source>
        <dbReference type="ARBA" id="ARBA00022777"/>
    </source>
</evidence>
<keyword evidence="3 7" id="KW-0597">Phosphoprotein</keyword>
<dbReference type="NCBIfam" id="TIGR00229">
    <property type="entry name" value="sensory_box"/>
    <property type="match status" value="1"/>
</dbReference>
<dbReference type="InterPro" id="IPR003661">
    <property type="entry name" value="HisK_dim/P_dom"/>
</dbReference>
<dbReference type="SUPFAM" id="SSF55785">
    <property type="entry name" value="PYP-like sensor domain (PAS domain)"/>
    <property type="match status" value="2"/>
</dbReference>
<dbReference type="GO" id="GO:0006355">
    <property type="term" value="P:regulation of DNA-templated transcription"/>
    <property type="evidence" value="ECO:0007669"/>
    <property type="project" value="InterPro"/>
</dbReference>
<dbReference type="Gene3D" id="1.10.287.130">
    <property type="match status" value="1"/>
</dbReference>
<dbReference type="InterPro" id="IPR000014">
    <property type="entry name" value="PAS"/>
</dbReference>
<dbReference type="OrthoDB" id="9813151at2"/>
<dbReference type="Pfam" id="PF00989">
    <property type="entry name" value="PAS"/>
    <property type="match status" value="1"/>
</dbReference>
<gene>
    <name evidence="12" type="ORF">SAMN03080601_02128</name>
</gene>
<dbReference type="InterPro" id="IPR050736">
    <property type="entry name" value="Sensor_HK_Regulatory"/>
</dbReference>
<feature type="domain" description="PAS" evidence="11">
    <location>
        <begin position="218"/>
        <end position="283"/>
    </location>
</feature>
<dbReference type="STRING" id="889453.SAMN03080601_02128"/>
<evidence type="ECO:0000313" key="13">
    <source>
        <dbReference type="Proteomes" id="UP000191055"/>
    </source>
</evidence>
<dbReference type="GO" id="GO:0000155">
    <property type="term" value="F:phosphorelay sensor kinase activity"/>
    <property type="evidence" value="ECO:0007669"/>
    <property type="project" value="InterPro"/>
</dbReference>
<dbReference type="CDD" id="cd00130">
    <property type="entry name" value="PAS"/>
    <property type="match status" value="1"/>
</dbReference>
<keyword evidence="4" id="KW-0808">Transferase</keyword>
<dbReference type="InterPro" id="IPR005467">
    <property type="entry name" value="His_kinase_dom"/>
</dbReference>
<dbReference type="Pfam" id="PF00512">
    <property type="entry name" value="HisKA"/>
    <property type="match status" value="1"/>
</dbReference>
<dbReference type="InterPro" id="IPR003594">
    <property type="entry name" value="HATPase_dom"/>
</dbReference>
<evidence type="ECO:0000256" key="4">
    <source>
        <dbReference type="ARBA" id="ARBA00022679"/>
    </source>
</evidence>
<dbReference type="SUPFAM" id="SSF55874">
    <property type="entry name" value="ATPase domain of HSP90 chaperone/DNA topoisomerase II/histidine kinase"/>
    <property type="match status" value="1"/>
</dbReference>
<dbReference type="SMART" id="SM00091">
    <property type="entry name" value="PAS"/>
    <property type="match status" value="2"/>
</dbReference>
<evidence type="ECO:0000256" key="6">
    <source>
        <dbReference type="ARBA" id="ARBA00023012"/>
    </source>
</evidence>
<dbReference type="SUPFAM" id="SSF47384">
    <property type="entry name" value="Homodimeric domain of signal transducing histidine kinase"/>
    <property type="match status" value="1"/>
</dbReference>
<comment type="catalytic activity">
    <reaction evidence="1">
        <text>ATP + protein L-histidine = ADP + protein N-phospho-L-histidine.</text>
        <dbReference type="EC" id="2.7.13.3"/>
    </reaction>
</comment>
<dbReference type="EMBL" id="FUYV01000012">
    <property type="protein sequence ID" value="SKC16850.1"/>
    <property type="molecule type" value="Genomic_DNA"/>
</dbReference>
<dbReference type="InterPro" id="IPR035965">
    <property type="entry name" value="PAS-like_dom_sf"/>
</dbReference>
<dbReference type="EC" id="2.7.13.3" evidence="2"/>
<evidence type="ECO:0000259" key="10">
    <source>
        <dbReference type="PROSITE" id="PS50110"/>
    </source>
</evidence>
<dbReference type="InterPro" id="IPR011006">
    <property type="entry name" value="CheY-like_superfamily"/>
</dbReference>
<feature type="domain" description="Response regulatory" evidence="10">
    <location>
        <begin position="594"/>
        <end position="707"/>
    </location>
</feature>
<feature type="modified residue" description="4-aspartylphosphate" evidence="7">
    <location>
        <position position="643"/>
    </location>
</feature>
<accession>A0A1T5H8G5</accession>
<organism evidence="12 13">
    <name type="scientific">Alkalitalea saponilacus</name>
    <dbReference type="NCBI Taxonomy" id="889453"/>
    <lineage>
        <taxon>Bacteria</taxon>
        <taxon>Pseudomonadati</taxon>
        <taxon>Bacteroidota</taxon>
        <taxon>Bacteroidia</taxon>
        <taxon>Marinilabiliales</taxon>
        <taxon>Marinilabiliaceae</taxon>
        <taxon>Alkalitalea</taxon>
    </lineage>
</organism>
<evidence type="ECO:0000256" key="1">
    <source>
        <dbReference type="ARBA" id="ARBA00000085"/>
    </source>
</evidence>
<feature type="domain" description="Histidine kinase" evidence="9">
    <location>
        <begin position="354"/>
        <end position="574"/>
    </location>
</feature>
<dbReference type="PANTHER" id="PTHR43711">
    <property type="entry name" value="TWO-COMPONENT HISTIDINE KINASE"/>
    <property type="match status" value="1"/>
</dbReference>